<dbReference type="GO" id="GO:0046912">
    <property type="term" value="F:acyltransferase activity, acyl groups converted into alkyl on transfer"/>
    <property type="evidence" value="ECO:0007669"/>
    <property type="project" value="InterPro"/>
</dbReference>
<keyword evidence="2" id="KW-0808">Transferase</keyword>
<dbReference type="CDD" id="cd06100">
    <property type="entry name" value="CCL_ACL-C"/>
    <property type="match status" value="1"/>
</dbReference>
<dbReference type="PANTHER" id="PTHR11739">
    <property type="entry name" value="CITRATE SYNTHASE"/>
    <property type="match status" value="1"/>
</dbReference>
<evidence type="ECO:0000313" key="4">
    <source>
        <dbReference type="Proteomes" id="UP000002030"/>
    </source>
</evidence>
<comment type="similarity">
    <text evidence="1">Belongs to the citrate synthase family.</text>
</comment>
<dbReference type="eggNOG" id="COG0372">
    <property type="taxonomic scope" value="Bacteria"/>
</dbReference>
<keyword evidence="4" id="KW-1185">Reference proteome</keyword>
<dbReference type="Proteomes" id="UP000002030">
    <property type="component" value="Chromosome"/>
</dbReference>
<dbReference type="GO" id="GO:0005975">
    <property type="term" value="P:carbohydrate metabolic process"/>
    <property type="evidence" value="ECO:0007669"/>
    <property type="project" value="TreeGrafter"/>
</dbReference>
<dbReference type="PATRIC" id="fig|525903.6.peg.452"/>
<dbReference type="InterPro" id="IPR036969">
    <property type="entry name" value="Citrate_synthase_sf"/>
</dbReference>
<dbReference type="RefSeq" id="WP_012869199.1">
    <property type="nucleotide sequence ID" value="NC_013522.1"/>
</dbReference>
<accession>D1B8T0</accession>
<evidence type="ECO:0000256" key="1">
    <source>
        <dbReference type="ARBA" id="ARBA00010566"/>
    </source>
</evidence>
<dbReference type="EnsemblBacteria" id="ACZ18683">
    <property type="protein sequence ID" value="ACZ18683"/>
    <property type="gene ID" value="Taci_0447"/>
</dbReference>
<dbReference type="GO" id="GO:0005829">
    <property type="term" value="C:cytosol"/>
    <property type="evidence" value="ECO:0007669"/>
    <property type="project" value="TreeGrafter"/>
</dbReference>
<evidence type="ECO:0000256" key="2">
    <source>
        <dbReference type="ARBA" id="ARBA00022679"/>
    </source>
</evidence>
<dbReference type="GO" id="GO:0006099">
    <property type="term" value="P:tricarboxylic acid cycle"/>
    <property type="evidence" value="ECO:0007669"/>
    <property type="project" value="TreeGrafter"/>
</dbReference>
<dbReference type="SUPFAM" id="SSF48256">
    <property type="entry name" value="Citrate synthase"/>
    <property type="match status" value="1"/>
</dbReference>
<dbReference type="AlphaFoldDB" id="D1B8T0"/>
<dbReference type="InterPro" id="IPR002020">
    <property type="entry name" value="Citrate_synthase"/>
</dbReference>
<dbReference type="OrthoDB" id="9759263at2"/>
<reference evidence="3 4" key="1">
    <citation type="journal article" date="2009" name="Stand. Genomic Sci.">
        <title>Complete genome sequence of Thermanaerovibrio acidaminovorans type strain (Su883).</title>
        <authorList>
            <person name="Chovatia M."/>
            <person name="Sikorski J."/>
            <person name="Schroder M."/>
            <person name="Lapidus A."/>
            <person name="Nolan M."/>
            <person name="Tice H."/>
            <person name="Glavina Del Rio T."/>
            <person name="Copeland A."/>
            <person name="Cheng J.F."/>
            <person name="Lucas S."/>
            <person name="Chen F."/>
            <person name="Bruce D."/>
            <person name="Goodwin L."/>
            <person name="Pitluck S."/>
            <person name="Ivanova N."/>
            <person name="Mavromatis K."/>
            <person name="Ovchinnikova G."/>
            <person name="Pati A."/>
            <person name="Chen A."/>
            <person name="Palaniappan K."/>
            <person name="Land M."/>
            <person name="Hauser L."/>
            <person name="Chang Y.J."/>
            <person name="Jeffries C.D."/>
            <person name="Chain P."/>
            <person name="Saunders E."/>
            <person name="Detter J.C."/>
            <person name="Brettin T."/>
            <person name="Rohde M."/>
            <person name="Goker M."/>
            <person name="Spring S."/>
            <person name="Bristow J."/>
            <person name="Markowitz V."/>
            <person name="Hugenholtz P."/>
            <person name="Kyrpides N.C."/>
            <person name="Klenk H.P."/>
            <person name="Eisen J.A."/>
        </authorList>
    </citation>
    <scope>NUCLEOTIDE SEQUENCE [LARGE SCALE GENOMIC DNA]</scope>
    <source>
        <strain evidence="4">ATCC 49978 / DSM 6589 / Su883</strain>
    </source>
</reference>
<dbReference type="PANTHER" id="PTHR11739:SF4">
    <property type="entry name" value="CITRATE SYNTHASE, PEROXISOMAL"/>
    <property type="match status" value="1"/>
</dbReference>
<sequence>MVVALATRVAPDRIEIDGEPIGEFIRRGDPAEMWFRMIQGRTPSQEESAVFGAILCSMADHGDTPPSTQAARLVASSGSPMQCSLAAALLAFGDHHAGAIERAMELFSSCVRDREIPSVVADRFISRGRRVPGFGHRVHREDPRVRPLVEVGSALTHRPHLSFFLGVQDHLRSAKGIVGNVDGVCGALLLDLGFPPSAGRAVFFCGRIPGLVSWILREGELGPFRPYRLVPSEEVAPCIA</sequence>
<organism evidence="3 4">
    <name type="scientific">Thermanaerovibrio acidaminovorans (strain ATCC 49978 / DSM 6589 / Su883)</name>
    <name type="common">Selenomonas acidaminovorans</name>
    <dbReference type="NCBI Taxonomy" id="525903"/>
    <lineage>
        <taxon>Bacteria</taxon>
        <taxon>Thermotogati</taxon>
        <taxon>Synergistota</taxon>
        <taxon>Synergistia</taxon>
        <taxon>Synergistales</taxon>
        <taxon>Synergistaceae</taxon>
        <taxon>Thermanaerovibrio</taxon>
    </lineage>
</organism>
<protein>
    <submittedName>
        <fullName evidence="3">Citrate synthase-like protein</fullName>
    </submittedName>
</protein>
<dbReference type="Pfam" id="PF00285">
    <property type="entry name" value="Citrate_synt"/>
    <property type="match status" value="1"/>
</dbReference>
<name>D1B8T0_THEAS</name>
<gene>
    <name evidence="3" type="ordered locus">Taci_0447</name>
</gene>
<dbReference type="Gene3D" id="1.10.580.10">
    <property type="entry name" value="Citrate Synthase, domain 1"/>
    <property type="match status" value="1"/>
</dbReference>
<dbReference type="KEGG" id="tai:Taci_0447"/>
<proteinExistence type="inferred from homology"/>
<dbReference type="InterPro" id="IPR016142">
    <property type="entry name" value="Citrate_synth-like_lrg_a-sub"/>
</dbReference>
<dbReference type="HOGENOM" id="CLU_070533_2_0_0"/>
<dbReference type="EMBL" id="CP001818">
    <property type="protein sequence ID" value="ACZ18683.1"/>
    <property type="molecule type" value="Genomic_DNA"/>
</dbReference>
<dbReference type="STRING" id="525903.Taci_0447"/>
<evidence type="ECO:0000313" key="3">
    <source>
        <dbReference type="EMBL" id="ACZ18683.1"/>
    </source>
</evidence>